<dbReference type="InterPro" id="IPR027417">
    <property type="entry name" value="P-loop_NTPase"/>
</dbReference>
<dbReference type="InterPro" id="IPR017871">
    <property type="entry name" value="ABC_transporter-like_CS"/>
</dbReference>
<dbReference type="SMART" id="SM00382">
    <property type="entry name" value="AAA"/>
    <property type="match status" value="1"/>
</dbReference>
<dbReference type="AlphaFoldDB" id="A0A841HW88"/>
<dbReference type="PROSITE" id="PS50893">
    <property type="entry name" value="ABC_TRANSPORTER_2"/>
    <property type="match status" value="1"/>
</dbReference>
<evidence type="ECO:0000256" key="3">
    <source>
        <dbReference type="ARBA" id="ARBA00022741"/>
    </source>
</evidence>
<evidence type="ECO:0000259" key="5">
    <source>
        <dbReference type="PROSITE" id="PS50893"/>
    </source>
</evidence>
<evidence type="ECO:0000256" key="1">
    <source>
        <dbReference type="ARBA" id="ARBA00005417"/>
    </source>
</evidence>
<evidence type="ECO:0000313" key="7">
    <source>
        <dbReference type="Proteomes" id="UP000569951"/>
    </source>
</evidence>
<dbReference type="EMBL" id="JACHHG010000004">
    <property type="protein sequence ID" value="MBB6097801.1"/>
    <property type="molecule type" value="Genomic_DNA"/>
</dbReference>
<proteinExistence type="inferred from homology"/>
<keyword evidence="4 6" id="KW-0067">ATP-binding</keyword>
<comment type="caution">
    <text evidence="6">The sequence shown here is derived from an EMBL/GenBank/DDBJ whole genome shotgun (WGS) entry which is preliminary data.</text>
</comment>
<evidence type="ECO:0000256" key="2">
    <source>
        <dbReference type="ARBA" id="ARBA00022448"/>
    </source>
</evidence>
<keyword evidence="3" id="KW-0547">Nucleotide-binding</keyword>
<organism evidence="6 7">
    <name type="scientific">Deinobacterium chartae</name>
    <dbReference type="NCBI Taxonomy" id="521158"/>
    <lineage>
        <taxon>Bacteria</taxon>
        <taxon>Thermotogati</taxon>
        <taxon>Deinococcota</taxon>
        <taxon>Deinococci</taxon>
        <taxon>Deinococcales</taxon>
        <taxon>Deinococcaceae</taxon>
        <taxon>Deinobacterium</taxon>
    </lineage>
</organism>
<dbReference type="Proteomes" id="UP000569951">
    <property type="component" value="Unassembled WGS sequence"/>
</dbReference>
<comment type="similarity">
    <text evidence="1">Belongs to the ABC transporter superfamily.</text>
</comment>
<gene>
    <name evidence="6" type="ORF">HNR42_001224</name>
</gene>
<keyword evidence="2" id="KW-0813">Transport</keyword>
<feature type="domain" description="ABC transporter" evidence="5">
    <location>
        <begin position="4"/>
        <end position="218"/>
    </location>
</feature>
<dbReference type="InterPro" id="IPR003593">
    <property type="entry name" value="AAA+_ATPase"/>
</dbReference>
<dbReference type="Pfam" id="PF00005">
    <property type="entry name" value="ABC_tran"/>
    <property type="match status" value="1"/>
</dbReference>
<dbReference type="PANTHER" id="PTHR43335:SF4">
    <property type="entry name" value="ABC TRANSPORTER, ATP-BINDING PROTEIN"/>
    <property type="match status" value="1"/>
</dbReference>
<dbReference type="PROSITE" id="PS00211">
    <property type="entry name" value="ABC_TRANSPORTER_1"/>
    <property type="match status" value="1"/>
</dbReference>
<protein>
    <submittedName>
        <fullName evidence="6">ABC-2 type transport system ATP-binding protein</fullName>
    </submittedName>
</protein>
<evidence type="ECO:0000313" key="6">
    <source>
        <dbReference type="EMBL" id="MBB6097801.1"/>
    </source>
</evidence>
<keyword evidence="7" id="KW-1185">Reference proteome</keyword>
<evidence type="ECO:0000256" key="4">
    <source>
        <dbReference type="ARBA" id="ARBA00022840"/>
    </source>
</evidence>
<dbReference type="InterPro" id="IPR003439">
    <property type="entry name" value="ABC_transporter-like_ATP-bd"/>
</dbReference>
<reference evidence="6 7" key="1">
    <citation type="submission" date="2020-08" db="EMBL/GenBank/DDBJ databases">
        <title>Genomic Encyclopedia of Type Strains, Phase IV (KMG-IV): sequencing the most valuable type-strain genomes for metagenomic binning, comparative biology and taxonomic classification.</title>
        <authorList>
            <person name="Goeker M."/>
        </authorList>
    </citation>
    <scope>NUCLEOTIDE SEQUENCE [LARGE SCALE GENOMIC DNA]</scope>
    <source>
        <strain evidence="6 7">DSM 21458</strain>
    </source>
</reference>
<dbReference type="PANTHER" id="PTHR43335">
    <property type="entry name" value="ABC TRANSPORTER, ATP-BINDING PROTEIN"/>
    <property type="match status" value="1"/>
</dbReference>
<dbReference type="GO" id="GO:0016887">
    <property type="term" value="F:ATP hydrolysis activity"/>
    <property type="evidence" value="ECO:0007669"/>
    <property type="project" value="InterPro"/>
</dbReference>
<name>A0A841HW88_9DEIO</name>
<dbReference type="GO" id="GO:0005524">
    <property type="term" value="F:ATP binding"/>
    <property type="evidence" value="ECO:0007669"/>
    <property type="project" value="UniProtKB-KW"/>
</dbReference>
<dbReference type="RefSeq" id="WP_183985614.1">
    <property type="nucleotide sequence ID" value="NZ_JACHHG010000004.1"/>
</dbReference>
<dbReference type="SUPFAM" id="SSF52540">
    <property type="entry name" value="P-loop containing nucleoside triphosphate hydrolases"/>
    <property type="match status" value="1"/>
</dbReference>
<dbReference type="Gene3D" id="3.40.50.300">
    <property type="entry name" value="P-loop containing nucleotide triphosphate hydrolases"/>
    <property type="match status" value="1"/>
</dbReference>
<accession>A0A841HW88</accession>
<sequence length="302" mass="32449">MNALELQGVSKRFGGFEAVTDVSFTLRRGEIVGFLGPNGAGKTTTMRMVAGLIRPSSGSIVHTGRMSAMIEEPSFYPYLSGLENLRYAASLAGLPQRVALPALERVGLGERRHQRVAAYSQGMRQRLGLARTLMNEPELLLLDEPTNGLDPQGVAEMRELIRDIAHDGVTVLLSSHILSEVEKLAPRVLIIHKGRLKADGAVRELFEQLGAEALSVVIDTPQPERARSLLSEQPWVAATEIRGSTLSVTLPHAHLERVAPLLVGAGVPLLGLRPDVESLETVYLRVVGAGPAPVGAMTGVRA</sequence>